<name>K1PQ98_MAGGI</name>
<gene>
    <name evidence="8" type="ORF">CGI_10020221</name>
</gene>
<comment type="subcellular location">
    <subcellularLocation>
        <location evidence="1">Cell membrane</location>
        <topology evidence="1">Multi-pass membrane protein</topology>
    </subcellularLocation>
    <subcellularLocation>
        <location evidence="7">Membrane</location>
        <topology evidence="7">Multi-pass membrane protein</topology>
    </subcellularLocation>
</comment>
<comment type="caution">
    <text evidence="7">Lacks conserved residue(s) required for the propagation of feature annotation.</text>
</comment>
<evidence type="ECO:0000256" key="5">
    <source>
        <dbReference type="ARBA" id="ARBA00022989"/>
    </source>
</evidence>
<evidence type="ECO:0000256" key="2">
    <source>
        <dbReference type="ARBA" id="ARBA00008789"/>
    </source>
</evidence>
<dbReference type="GO" id="GO:0070782">
    <property type="term" value="P:phosphatidylserine exposure on apoptotic cell surface"/>
    <property type="evidence" value="ECO:0007669"/>
    <property type="project" value="TreeGrafter"/>
</dbReference>
<dbReference type="PANTHER" id="PTHR16024:SF6">
    <property type="entry name" value="XK-RELATED PROTEIN"/>
    <property type="match status" value="1"/>
</dbReference>
<dbReference type="InterPro" id="IPR018629">
    <property type="entry name" value="XK-rel"/>
</dbReference>
<keyword evidence="3" id="KW-1003">Cell membrane</keyword>
<dbReference type="EMBL" id="JH818577">
    <property type="protein sequence ID" value="EKC23838.1"/>
    <property type="molecule type" value="Genomic_DNA"/>
</dbReference>
<organism evidence="8">
    <name type="scientific">Magallana gigas</name>
    <name type="common">Pacific oyster</name>
    <name type="synonym">Crassostrea gigas</name>
    <dbReference type="NCBI Taxonomy" id="29159"/>
    <lineage>
        <taxon>Eukaryota</taxon>
        <taxon>Metazoa</taxon>
        <taxon>Spiralia</taxon>
        <taxon>Lophotrochozoa</taxon>
        <taxon>Mollusca</taxon>
        <taxon>Bivalvia</taxon>
        <taxon>Autobranchia</taxon>
        <taxon>Pteriomorphia</taxon>
        <taxon>Ostreida</taxon>
        <taxon>Ostreoidea</taxon>
        <taxon>Ostreidae</taxon>
        <taxon>Magallana</taxon>
    </lineage>
</organism>
<keyword evidence="6 7" id="KW-0472">Membrane</keyword>
<protein>
    <recommendedName>
        <fullName evidence="7">XK-related protein</fullName>
    </recommendedName>
</protein>
<dbReference type="InterPro" id="IPR050895">
    <property type="entry name" value="XK-related_scramblase"/>
</dbReference>
<reference evidence="8" key="1">
    <citation type="journal article" date="2012" name="Nature">
        <title>The oyster genome reveals stress adaptation and complexity of shell formation.</title>
        <authorList>
            <person name="Zhang G."/>
            <person name="Fang X."/>
            <person name="Guo X."/>
            <person name="Li L."/>
            <person name="Luo R."/>
            <person name="Xu F."/>
            <person name="Yang P."/>
            <person name="Zhang L."/>
            <person name="Wang X."/>
            <person name="Qi H."/>
            <person name="Xiong Z."/>
            <person name="Que H."/>
            <person name="Xie Y."/>
            <person name="Holland P.W."/>
            <person name="Paps J."/>
            <person name="Zhu Y."/>
            <person name="Wu F."/>
            <person name="Chen Y."/>
            <person name="Wang J."/>
            <person name="Peng C."/>
            <person name="Meng J."/>
            <person name="Yang L."/>
            <person name="Liu J."/>
            <person name="Wen B."/>
            <person name="Zhang N."/>
            <person name="Huang Z."/>
            <person name="Zhu Q."/>
            <person name="Feng Y."/>
            <person name="Mount A."/>
            <person name="Hedgecock D."/>
            <person name="Xu Z."/>
            <person name="Liu Y."/>
            <person name="Domazet-Loso T."/>
            <person name="Du Y."/>
            <person name="Sun X."/>
            <person name="Zhang S."/>
            <person name="Liu B."/>
            <person name="Cheng P."/>
            <person name="Jiang X."/>
            <person name="Li J."/>
            <person name="Fan D."/>
            <person name="Wang W."/>
            <person name="Fu W."/>
            <person name="Wang T."/>
            <person name="Wang B."/>
            <person name="Zhang J."/>
            <person name="Peng Z."/>
            <person name="Li Y."/>
            <person name="Li N."/>
            <person name="Wang J."/>
            <person name="Chen M."/>
            <person name="He Y."/>
            <person name="Tan F."/>
            <person name="Song X."/>
            <person name="Zheng Q."/>
            <person name="Huang R."/>
            <person name="Yang H."/>
            <person name="Du X."/>
            <person name="Chen L."/>
            <person name="Yang M."/>
            <person name="Gaffney P.M."/>
            <person name="Wang S."/>
            <person name="Luo L."/>
            <person name="She Z."/>
            <person name="Ming Y."/>
            <person name="Huang W."/>
            <person name="Zhang S."/>
            <person name="Huang B."/>
            <person name="Zhang Y."/>
            <person name="Qu T."/>
            <person name="Ni P."/>
            <person name="Miao G."/>
            <person name="Wang J."/>
            <person name="Wang Q."/>
            <person name="Steinberg C.E."/>
            <person name="Wang H."/>
            <person name="Li N."/>
            <person name="Qian L."/>
            <person name="Zhang G."/>
            <person name="Li Y."/>
            <person name="Yang H."/>
            <person name="Liu X."/>
            <person name="Wang J."/>
            <person name="Yin Y."/>
            <person name="Wang J."/>
        </authorList>
    </citation>
    <scope>NUCLEOTIDE SEQUENCE [LARGE SCALE GENOMIC DNA]</scope>
    <source>
        <strain evidence="8">05x7-T-G4-1.051#20</strain>
    </source>
</reference>
<evidence type="ECO:0000256" key="6">
    <source>
        <dbReference type="ARBA" id="ARBA00023136"/>
    </source>
</evidence>
<proteinExistence type="inferred from homology"/>
<evidence type="ECO:0000256" key="1">
    <source>
        <dbReference type="ARBA" id="ARBA00004651"/>
    </source>
</evidence>
<evidence type="ECO:0000256" key="4">
    <source>
        <dbReference type="ARBA" id="ARBA00022692"/>
    </source>
</evidence>
<dbReference type="GO" id="GO:0043652">
    <property type="term" value="P:engulfment of apoptotic cell"/>
    <property type="evidence" value="ECO:0007669"/>
    <property type="project" value="TreeGrafter"/>
</dbReference>
<evidence type="ECO:0000256" key="3">
    <source>
        <dbReference type="ARBA" id="ARBA00022475"/>
    </source>
</evidence>
<dbReference type="HOGENOM" id="CLU_1519323_0_0_1"/>
<feature type="transmembrane region" description="Helical" evidence="7">
    <location>
        <begin position="114"/>
        <end position="143"/>
    </location>
</feature>
<dbReference type="AlphaFoldDB" id="K1PQ98"/>
<dbReference type="PANTHER" id="PTHR16024">
    <property type="entry name" value="XK-RELATED PROTEIN"/>
    <property type="match status" value="1"/>
</dbReference>
<dbReference type="Pfam" id="PF09815">
    <property type="entry name" value="XK-related"/>
    <property type="match status" value="1"/>
</dbReference>
<comment type="similarity">
    <text evidence="2 7">Belongs to the XK family.</text>
</comment>
<accession>K1PQ98</accession>
<keyword evidence="5 7" id="KW-1133">Transmembrane helix</keyword>
<sequence>MIKEDRDASLLRMFDAFIESVPQLIIQIYIALQHKAEESLSLEILRSITIASSLASLSWSVTSYYRNLRIFHATSGLKANSICGAVGYFLWRVFEIGPRITAIVMLLSVDSHGLYIIFGSIVIFPCIVAALILVVAIIVIITCRKLKAKGIKMQLISKQGNQTKKKPLNNTWMDGMT</sequence>
<evidence type="ECO:0000313" key="8">
    <source>
        <dbReference type="EMBL" id="EKC23838.1"/>
    </source>
</evidence>
<dbReference type="GO" id="GO:0005886">
    <property type="term" value="C:plasma membrane"/>
    <property type="evidence" value="ECO:0007669"/>
    <property type="project" value="UniProtKB-SubCell"/>
</dbReference>
<dbReference type="GO" id="GO:1902742">
    <property type="term" value="P:apoptotic process involved in development"/>
    <property type="evidence" value="ECO:0007669"/>
    <property type="project" value="TreeGrafter"/>
</dbReference>
<dbReference type="InParanoid" id="K1PQ98"/>
<evidence type="ECO:0000256" key="7">
    <source>
        <dbReference type="RuleBase" id="RU910716"/>
    </source>
</evidence>
<keyword evidence="4 7" id="KW-0812">Transmembrane</keyword>